<evidence type="ECO:0008006" key="2">
    <source>
        <dbReference type="Google" id="ProtNLM"/>
    </source>
</evidence>
<protein>
    <recommendedName>
        <fullName evidence="2">Methyl-accepting transducer domain-containing protein</fullName>
    </recommendedName>
</protein>
<accession>A0A3B1CY29</accession>
<dbReference type="SUPFAM" id="SSF58104">
    <property type="entry name" value="Methyl-accepting chemotaxis protein (MCP) signaling domain"/>
    <property type="match status" value="1"/>
</dbReference>
<dbReference type="EMBL" id="UOGA01000203">
    <property type="protein sequence ID" value="VAX21537.1"/>
    <property type="molecule type" value="Genomic_DNA"/>
</dbReference>
<name>A0A3B1CY29_9ZZZZ</name>
<organism evidence="1">
    <name type="scientific">hydrothermal vent metagenome</name>
    <dbReference type="NCBI Taxonomy" id="652676"/>
    <lineage>
        <taxon>unclassified sequences</taxon>
        <taxon>metagenomes</taxon>
        <taxon>ecological metagenomes</taxon>
    </lineage>
</organism>
<dbReference type="Gene3D" id="1.10.287.950">
    <property type="entry name" value="Methyl-accepting chemotaxis protein"/>
    <property type="match status" value="1"/>
</dbReference>
<reference evidence="1" key="1">
    <citation type="submission" date="2018-06" db="EMBL/GenBank/DDBJ databases">
        <authorList>
            <person name="Zhirakovskaya E."/>
        </authorList>
    </citation>
    <scope>NUCLEOTIDE SEQUENCE</scope>
</reference>
<sequence>MASIKESVVKIRKQAVGINRAFAELTPMLDRIHLMSFNAKLASHQLGDKGMSFSVIVTEVRALAGELRELIVEAEKDLLQVVSELASVVKSENDLKLFQKSISCMNSEGESSDGEAASKEWGGWKTAMEPGVEAEWRELQDKTDKAGAQHLIWDKIIGYRIIIKNNFLNLDNLAGRLMALMERIDKVASRKSDFLAITSMIESARVADKDSGLSTVSEKLRILAGDISRAEEKASFQAASFKASTSSIAVILKNE</sequence>
<proteinExistence type="predicted"/>
<dbReference type="AlphaFoldDB" id="A0A3B1CY29"/>
<evidence type="ECO:0000313" key="1">
    <source>
        <dbReference type="EMBL" id="VAX21537.1"/>
    </source>
</evidence>
<gene>
    <name evidence="1" type="ORF">MNBD_NITROSPINAE04-1303</name>
</gene>